<feature type="domain" description="NADH:flavin oxidoreductase/NADH oxidase N-terminal" evidence="3">
    <location>
        <begin position="4"/>
        <end position="332"/>
    </location>
</feature>
<dbReference type="InterPro" id="IPR001155">
    <property type="entry name" value="OxRdtase_FMN_N"/>
</dbReference>
<dbReference type="RefSeq" id="WP_348712036.1">
    <property type="nucleotide sequence ID" value="NZ_CAXIXY010000004.1"/>
</dbReference>
<keyword evidence="1" id="KW-0285">Flavoprotein</keyword>
<dbReference type="PANTHER" id="PTHR43656:SF2">
    <property type="entry name" value="BINDING OXIDOREDUCTASE, PUTATIVE (AFU_ORTHOLOGUE AFUA_2G08260)-RELATED"/>
    <property type="match status" value="1"/>
</dbReference>
<dbReference type="InterPro" id="IPR051799">
    <property type="entry name" value="NADH_flavin_oxidoreductase"/>
</dbReference>
<accession>A0ABM9P057</accession>
<dbReference type="SUPFAM" id="SSF51395">
    <property type="entry name" value="FMN-linked oxidoreductases"/>
    <property type="match status" value="1"/>
</dbReference>
<dbReference type="Proteomes" id="UP001497416">
    <property type="component" value="Unassembled WGS sequence"/>
</dbReference>
<evidence type="ECO:0000313" key="5">
    <source>
        <dbReference type="Proteomes" id="UP001497416"/>
    </source>
</evidence>
<dbReference type="CDD" id="cd04733">
    <property type="entry name" value="OYE_like_2_FMN"/>
    <property type="match status" value="1"/>
</dbReference>
<evidence type="ECO:0000256" key="1">
    <source>
        <dbReference type="ARBA" id="ARBA00022630"/>
    </source>
</evidence>
<dbReference type="EMBL" id="CAXIXY010000004">
    <property type="protein sequence ID" value="CAL2085650.1"/>
    <property type="molecule type" value="Genomic_DNA"/>
</dbReference>
<sequence>MTKLQDPITLPNGTVLANRIAKSAMSENLSNKTHEPTTTLINAYKEWAKGGSGLLITGNVMIDSKALGEPMNVVIEDDRHAKQLQEWAATVKGTDTHLWVQINHPGRQAMDQINNVLKAPSAIPLKSKGRKKATTKIPKALTHDEILDIIKRFGTTSRILKEAGFTGVQIHGAHGYLVSQFLSPYANVREDEWGGTFEKRAKFVLEVYKEIRSQVGPDFPIGIKLNSADFQKGGFSEEDSMKVIELLSEAGIDLIEISGGTYEAPAMMMGNRKQSTKEREAYFIDYIEKARKVTKTPLMLTGGFRTVSVMQDAIASEKLDVVGLARPYCLFPNIGNEILNESRSTFPVNINKTGVKGIDGMMNIIWYEAQIKRLGLGKLPKLKLSAWSVFFNYLFLIFKFKMTKK</sequence>
<evidence type="ECO:0000313" key="4">
    <source>
        <dbReference type="EMBL" id="CAL2085650.1"/>
    </source>
</evidence>
<organism evidence="4 5">
    <name type="scientific">Tenacibaculum platacis</name>
    <dbReference type="NCBI Taxonomy" id="3137852"/>
    <lineage>
        <taxon>Bacteria</taxon>
        <taxon>Pseudomonadati</taxon>
        <taxon>Bacteroidota</taxon>
        <taxon>Flavobacteriia</taxon>
        <taxon>Flavobacteriales</taxon>
        <taxon>Flavobacteriaceae</taxon>
        <taxon>Tenacibaculum</taxon>
    </lineage>
</organism>
<keyword evidence="5" id="KW-1185">Reference proteome</keyword>
<keyword evidence="2" id="KW-0560">Oxidoreductase</keyword>
<comment type="caution">
    <text evidence="4">The sequence shown here is derived from an EMBL/GenBank/DDBJ whole genome shotgun (WGS) entry which is preliminary data.</text>
</comment>
<protein>
    <submittedName>
        <fullName evidence="4">NADH oxidase</fullName>
    </submittedName>
</protein>
<reference evidence="4 5" key="1">
    <citation type="submission" date="2024-05" db="EMBL/GenBank/DDBJ databases">
        <authorList>
            <person name="Duchaud E."/>
        </authorList>
    </citation>
    <scope>NUCLEOTIDE SEQUENCE [LARGE SCALE GENOMIC DNA]</scope>
    <source>
        <strain evidence="4">Ena-SAMPLE-TAB-13-05-2024-13:56:06:370-140302</strain>
    </source>
</reference>
<evidence type="ECO:0000259" key="3">
    <source>
        <dbReference type="Pfam" id="PF00724"/>
    </source>
</evidence>
<proteinExistence type="predicted"/>
<dbReference type="Pfam" id="PF00724">
    <property type="entry name" value="Oxidored_FMN"/>
    <property type="match status" value="1"/>
</dbReference>
<evidence type="ECO:0000256" key="2">
    <source>
        <dbReference type="ARBA" id="ARBA00023002"/>
    </source>
</evidence>
<name>A0ABM9P057_9FLAO</name>
<dbReference type="PANTHER" id="PTHR43656">
    <property type="entry name" value="BINDING OXIDOREDUCTASE, PUTATIVE (AFU_ORTHOLOGUE AFUA_2G08260)-RELATED"/>
    <property type="match status" value="1"/>
</dbReference>
<dbReference type="InterPro" id="IPR013785">
    <property type="entry name" value="Aldolase_TIM"/>
</dbReference>
<gene>
    <name evidence="4" type="ORF">T190607A01A_20507</name>
</gene>
<dbReference type="Gene3D" id="3.20.20.70">
    <property type="entry name" value="Aldolase class I"/>
    <property type="match status" value="1"/>
</dbReference>